<evidence type="ECO:0000313" key="1">
    <source>
        <dbReference type="EMBL" id="BCI63210.1"/>
    </source>
</evidence>
<dbReference type="KEGG" id="copr:Cop2CBH44_15630"/>
<dbReference type="AlphaFoldDB" id="A0A7G1HUI4"/>
<protein>
    <submittedName>
        <fullName evidence="1">Uncharacterized protein</fullName>
    </submittedName>
</protein>
<sequence>MTKTKKRSNVVVKNVHAKIANVTLIVLTVVIAKTIRTVTNAKIAIIKDIAANNITIDIIIKADVVKGAVDL</sequence>
<keyword evidence="2" id="KW-1185">Reference proteome</keyword>
<name>A0A7G1HUI4_9BACT</name>
<dbReference type="EMBL" id="AP023322">
    <property type="protein sequence ID" value="BCI63210.1"/>
    <property type="molecule type" value="Genomic_DNA"/>
</dbReference>
<dbReference type="RefSeq" id="WP_021932062.1">
    <property type="nucleotide sequence ID" value="NZ_AP023322.1"/>
</dbReference>
<proteinExistence type="predicted"/>
<gene>
    <name evidence="1" type="ORF">Cop2CBH44_15630</name>
</gene>
<reference evidence="2" key="1">
    <citation type="submission" date="2020-07" db="EMBL/GenBank/DDBJ databases">
        <title>Complete genome sequencing of Coprobacter sp. strain 2CBH44.</title>
        <authorList>
            <person name="Sakamoto M."/>
            <person name="Murakami T."/>
            <person name="Mori H."/>
        </authorList>
    </citation>
    <scope>NUCLEOTIDE SEQUENCE [LARGE SCALE GENOMIC DNA]</scope>
    <source>
        <strain evidence="2">2CBH44</strain>
    </source>
</reference>
<evidence type="ECO:0000313" key="2">
    <source>
        <dbReference type="Proteomes" id="UP000594042"/>
    </source>
</evidence>
<dbReference type="Proteomes" id="UP000594042">
    <property type="component" value="Chromosome"/>
</dbReference>
<accession>A0A7G1HUI4</accession>
<organism evidence="1 2">
    <name type="scientific">Coprobacter secundus subsp. similis</name>
    <dbReference type="NCBI Taxonomy" id="2751153"/>
    <lineage>
        <taxon>Bacteria</taxon>
        <taxon>Pseudomonadati</taxon>
        <taxon>Bacteroidota</taxon>
        <taxon>Bacteroidia</taxon>
        <taxon>Bacteroidales</taxon>
        <taxon>Barnesiellaceae</taxon>
        <taxon>Coprobacter</taxon>
    </lineage>
</organism>